<evidence type="ECO:0000313" key="4">
    <source>
        <dbReference type="EMBL" id="SFJ58152.1"/>
    </source>
</evidence>
<dbReference type="STRING" id="576117.SAMN04488138_106220"/>
<keyword evidence="1 2" id="KW-0732">Signal</keyword>
<dbReference type="Pfam" id="PF13505">
    <property type="entry name" value="OMP_b-brl"/>
    <property type="match status" value="1"/>
</dbReference>
<dbReference type="InterPro" id="IPR027385">
    <property type="entry name" value="Beta-barrel_OMP"/>
</dbReference>
<gene>
    <name evidence="4" type="ORF">SAMN04488138_106220</name>
</gene>
<dbReference type="AlphaFoldDB" id="A0A1I3SJ81"/>
<dbReference type="Gene3D" id="2.40.160.20">
    <property type="match status" value="1"/>
</dbReference>
<dbReference type="RefSeq" id="WP_066606747.1">
    <property type="nucleotide sequence ID" value="NZ_FORY01000006.1"/>
</dbReference>
<reference evidence="4 5" key="1">
    <citation type="submission" date="2016-10" db="EMBL/GenBank/DDBJ databases">
        <authorList>
            <person name="de Groot N.N."/>
        </authorList>
    </citation>
    <scope>NUCLEOTIDE SEQUENCE [LARGE SCALE GENOMIC DNA]</scope>
    <source>
        <strain evidence="4 5">CGMCC 1.8891</strain>
    </source>
</reference>
<evidence type="ECO:0000256" key="2">
    <source>
        <dbReference type="SAM" id="SignalP"/>
    </source>
</evidence>
<dbReference type="EMBL" id="FORY01000006">
    <property type="protein sequence ID" value="SFJ58152.1"/>
    <property type="molecule type" value="Genomic_DNA"/>
</dbReference>
<organism evidence="4 5">
    <name type="scientific">Celeribacter halophilus</name>
    <dbReference type="NCBI Taxonomy" id="576117"/>
    <lineage>
        <taxon>Bacteria</taxon>
        <taxon>Pseudomonadati</taxon>
        <taxon>Pseudomonadota</taxon>
        <taxon>Alphaproteobacteria</taxon>
        <taxon>Rhodobacterales</taxon>
        <taxon>Roseobacteraceae</taxon>
        <taxon>Celeribacter</taxon>
    </lineage>
</organism>
<dbReference type="OrthoDB" id="9810784at2"/>
<dbReference type="GeneID" id="98665352"/>
<dbReference type="SUPFAM" id="SSF56925">
    <property type="entry name" value="OMPA-like"/>
    <property type="match status" value="1"/>
</dbReference>
<name>A0A1I3SJ81_9RHOB</name>
<sequence length="219" mass="23978">MYKSEKKAALALVAVLATPLAAQAADFSLSVYGGYQTAPHSSVSGNDGVDTFDFTTGWEGKSFDMPPYYGVRGTYWVSETFGWIADFTHSKVYADEDDMADNGFSTLEFTDGLNNLTVGPIWRWPGAWDKFTPYASVSAGIIIPHVEVTTDNTDTLEYQIAGPTIALVLGASYELNDRWDLFTEYKGSYSQLDVDLDGGGNLESDIITNALNFGVTYKF</sequence>
<dbReference type="Proteomes" id="UP000183299">
    <property type="component" value="Unassembled WGS sequence"/>
</dbReference>
<accession>A0A1I3SJ81</accession>
<evidence type="ECO:0000259" key="3">
    <source>
        <dbReference type="Pfam" id="PF13505"/>
    </source>
</evidence>
<keyword evidence="5" id="KW-1185">Reference proteome</keyword>
<feature type="chain" id="PRO_5010242372" evidence="2">
    <location>
        <begin position="25"/>
        <end position="219"/>
    </location>
</feature>
<proteinExistence type="predicted"/>
<protein>
    <submittedName>
        <fullName evidence="4">Lipid A oxidase</fullName>
    </submittedName>
</protein>
<dbReference type="InterPro" id="IPR011250">
    <property type="entry name" value="OMP/PagP_B-barrel"/>
</dbReference>
<feature type="domain" description="Outer membrane protein beta-barrel" evidence="3">
    <location>
        <begin position="9"/>
        <end position="219"/>
    </location>
</feature>
<feature type="signal peptide" evidence="2">
    <location>
        <begin position="1"/>
        <end position="24"/>
    </location>
</feature>
<evidence type="ECO:0000313" key="5">
    <source>
        <dbReference type="Proteomes" id="UP000183299"/>
    </source>
</evidence>
<evidence type="ECO:0000256" key="1">
    <source>
        <dbReference type="ARBA" id="ARBA00022729"/>
    </source>
</evidence>